<feature type="repeat" description="WD" evidence="7">
    <location>
        <begin position="417"/>
        <end position="458"/>
    </location>
</feature>
<dbReference type="SMART" id="SM00320">
    <property type="entry name" value="WD40"/>
    <property type="match status" value="8"/>
</dbReference>
<dbReference type="InterPro" id="IPR015943">
    <property type="entry name" value="WD40/YVTN_repeat-like_dom_sf"/>
</dbReference>
<evidence type="ECO:0000256" key="5">
    <source>
        <dbReference type="ARBA" id="ARBA00023163"/>
    </source>
</evidence>
<feature type="repeat" description="WD" evidence="7">
    <location>
        <begin position="459"/>
        <end position="502"/>
    </location>
</feature>
<dbReference type="InterPro" id="IPR006594">
    <property type="entry name" value="LisH"/>
</dbReference>
<dbReference type="PANTHER" id="PTHR22846">
    <property type="entry name" value="WD40 REPEAT PROTEIN"/>
    <property type="match status" value="1"/>
</dbReference>
<keyword evidence="3" id="KW-0677">Repeat</keyword>
<sequence>MVLKSEDVNYLVYRYLKESGFLHSSYIFQFESQIYRDDPEQPNVEPGSLIRVLQKGLQYMDVETHLNEDGTARLCTAPFSLVGKHVCSVQPSESSSSSSSGGVRVAAKKSNNGVGSRPTETSPVHGGHTLVHDTITTLTTTPTPAAAAAAATPTLTAALKEAKKSARAREAGTLAVGDAAMVVDAPPVGGGGDADEDDDDGGDDGSMDVDVPDAEKENQKATPEAKAGRKGRTVETAQLLRGHTSPVFLCAWNPTSANILATGAGDGTARIWDLSSLGSGERAIVLSHDAEEGESRVDVTSIVWNTQGTLLATACFNGQLRVWTAAGELKLALRQRQAPIIAMRWNRDGTSLLSAYLDGSIALWDMQTGQKKHEYRAHSGCVLDVDWLDNVTFASCGNDRAIKVWRDGDTAAPVKTFTGHKSDINAIRWHAGGKYLASASDDGTVKVWSMASDQPVQDFIGHSQQVYLVKWVPRPDKAVLASASFDGTVRVWDVHSSSCLRVLSAHSKAVDCLAFSADGRHLATGSFDRKVCIWRVKDGSLVRTYLADDSVHDVQWAAKGRVAVAVASSTVALFDPLPV</sequence>
<keyword evidence="4" id="KW-0805">Transcription regulation</keyword>
<keyword evidence="2 7" id="KW-0853">WD repeat</keyword>
<keyword evidence="11" id="KW-1185">Reference proteome</keyword>
<evidence type="ECO:0000259" key="9">
    <source>
        <dbReference type="Pfam" id="PF12894"/>
    </source>
</evidence>
<dbReference type="AlphaFoldDB" id="A0A9W7YBL3"/>
<dbReference type="GO" id="GO:0006357">
    <property type="term" value="P:regulation of transcription by RNA polymerase II"/>
    <property type="evidence" value="ECO:0007669"/>
    <property type="project" value="TreeGrafter"/>
</dbReference>
<evidence type="ECO:0000256" key="2">
    <source>
        <dbReference type="ARBA" id="ARBA00022574"/>
    </source>
</evidence>
<dbReference type="InterPro" id="IPR020472">
    <property type="entry name" value="WD40_PAC1"/>
</dbReference>
<feature type="compositionally biased region" description="Polar residues" evidence="8">
    <location>
        <begin position="109"/>
        <end position="122"/>
    </location>
</feature>
<dbReference type="PROSITE" id="PS00678">
    <property type="entry name" value="WD_REPEATS_1"/>
    <property type="match status" value="3"/>
</dbReference>
<dbReference type="GO" id="GO:0034967">
    <property type="term" value="C:Set3 complex"/>
    <property type="evidence" value="ECO:0007669"/>
    <property type="project" value="TreeGrafter"/>
</dbReference>
<comment type="subcellular location">
    <subcellularLocation>
        <location evidence="1">Nucleus</location>
    </subcellularLocation>
</comment>
<evidence type="ECO:0000256" key="7">
    <source>
        <dbReference type="PROSITE-ProRule" id="PRU00221"/>
    </source>
</evidence>
<dbReference type="FunFam" id="1.20.960.30:FF:000001">
    <property type="entry name" value="F-box-like/WD repeat-containing protein TBL1XR1"/>
    <property type="match status" value="1"/>
</dbReference>
<evidence type="ECO:0000256" key="1">
    <source>
        <dbReference type="ARBA" id="ARBA00004123"/>
    </source>
</evidence>
<keyword evidence="6" id="KW-0539">Nucleus</keyword>
<protein>
    <recommendedName>
        <fullName evidence="9">Anaphase-promoting complex subunit 4-like WD40 domain-containing protein</fullName>
    </recommendedName>
</protein>
<evidence type="ECO:0000256" key="6">
    <source>
        <dbReference type="ARBA" id="ARBA00023242"/>
    </source>
</evidence>
<feature type="domain" description="Anaphase-promoting complex subunit 4-like WD40" evidence="9">
    <location>
        <begin position="321"/>
        <end position="389"/>
    </location>
</feature>
<dbReference type="CDD" id="cd00200">
    <property type="entry name" value="WD40"/>
    <property type="match status" value="1"/>
</dbReference>
<feature type="repeat" description="WD" evidence="7">
    <location>
        <begin position="503"/>
        <end position="544"/>
    </location>
</feature>
<dbReference type="PRINTS" id="PR00320">
    <property type="entry name" value="GPROTEINBRPT"/>
</dbReference>
<dbReference type="Proteomes" id="UP001143981">
    <property type="component" value="Unassembled WGS sequence"/>
</dbReference>
<feature type="region of interest" description="Disordered" evidence="8">
    <location>
        <begin position="183"/>
        <end position="233"/>
    </location>
</feature>
<dbReference type="PANTHER" id="PTHR22846:SF2">
    <property type="entry name" value="F-BOX-LIKE_WD REPEAT-CONTAINING PROTEIN EBI"/>
    <property type="match status" value="1"/>
</dbReference>
<evidence type="ECO:0000256" key="3">
    <source>
        <dbReference type="ARBA" id="ARBA00022737"/>
    </source>
</evidence>
<dbReference type="SMART" id="SM00667">
    <property type="entry name" value="LisH"/>
    <property type="match status" value="1"/>
</dbReference>
<dbReference type="InterPro" id="IPR036322">
    <property type="entry name" value="WD40_repeat_dom_sf"/>
</dbReference>
<feature type="compositionally biased region" description="Acidic residues" evidence="8">
    <location>
        <begin position="193"/>
        <end position="212"/>
    </location>
</feature>
<dbReference type="PROSITE" id="PS50082">
    <property type="entry name" value="WD_REPEATS_2"/>
    <property type="match status" value="6"/>
</dbReference>
<dbReference type="InterPro" id="IPR045183">
    <property type="entry name" value="Ebi-like"/>
</dbReference>
<name>A0A9W7YBL3_9FUNG</name>
<dbReference type="GO" id="GO:0003714">
    <property type="term" value="F:transcription corepressor activity"/>
    <property type="evidence" value="ECO:0007669"/>
    <property type="project" value="InterPro"/>
</dbReference>
<feature type="region of interest" description="Disordered" evidence="8">
    <location>
        <begin position="90"/>
        <end position="128"/>
    </location>
</feature>
<gene>
    <name evidence="10" type="ORF">LPJ61_004162</name>
</gene>
<organism evidence="10 11">
    <name type="scientific">Coemansia biformis</name>
    <dbReference type="NCBI Taxonomy" id="1286918"/>
    <lineage>
        <taxon>Eukaryota</taxon>
        <taxon>Fungi</taxon>
        <taxon>Fungi incertae sedis</taxon>
        <taxon>Zoopagomycota</taxon>
        <taxon>Kickxellomycotina</taxon>
        <taxon>Kickxellomycetes</taxon>
        <taxon>Kickxellales</taxon>
        <taxon>Kickxellaceae</taxon>
        <taxon>Coemansia</taxon>
    </lineage>
</organism>
<accession>A0A9W7YBL3</accession>
<proteinExistence type="predicted"/>
<dbReference type="Gene3D" id="1.20.960.30">
    <property type="match status" value="1"/>
</dbReference>
<dbReference type="Pfam" id="PF00400">
    <property type="entry name" value="WD40"/>
    <property type="match status" value="4"/>
</dbReference>
<dbReference type="PROSITE" id="PS50294">
    <property type="entry name" value="WD_REPEATS_REGION"/>
    <property type="match status" value="5"/>
</dbReference>
<dbReference type="EMBL" id="JANBOI010000871">
    <property type="protein sequence ID" value="KAJ1728206.1"/>
    <property type="molecule type" value="Genomic_DNA"/>
</dbReference>
<dbReference type="OrthoDB" id="1367865at2759"/>
<dbReference type="FunFam" id="2.130.10.10:FF:000218">
    <property type="entry name" value="WD40 repeat-containing protein HOS15"/>
    <property type="match status" value="1"/>
</dbReference>
<evidence type="ECO:0000313" key="11">
    <source>
        <dbReference type="Proteomes" id="UP001143981"/>
    </source>
</evidence>
<evidence type="ECO:0000256" key="4">
    <source>
        <dbReference type="ARBA" id="ARBA00023015"/>
    </source>
</evidence>
<comment type="caution">
    <text evidence="10">The sequence shown here is derived from an EMBL/GenBank/DDBJ whole genome shotgun (WGS) entry which is preliminary data.</text>
</comment>
<dbReference type="InterPro" id="IPR019775">
    <property type="entry name" value="WD40_repeat_CS"/>
</dbReference>
<keyword evidence="5" id="KW-0804">Transcription</keyword>
<dbReference type="Gene3D" id="2.130.10.10">
    <property type="entry name" value="YVTN repeat-like/Quinoprotein amine dehydrogenase"/>
    <property type="match status" value="1"/>
</dbReference>
<feature type="repeat" description="WD" evidence="7">
    <location>
        <begin position="375"/>
        <end position="405"/>
    </location>
</feature>
<feature type="repeat" description="WD" evidence="7">
    <location>
        <begin position="333"/>
        <end position="374"/>
    </location>
</feature>
<evidence type="ECO:0000313" key="10">
    <source>
        <dbReference type="EMBL" id="KAJ1728206.1"/>
    </source>
</evidence>
<dbReference type="Pfam" id="PF12894">
    <property type="entry name" value="ANAPC4_WD40"/>
    <property type="match status" value="1"/>
</dbReference>
<reference evidence="10" key="1">
    <citation type="submission" date="2022-07" db="EMBL/GenBank/DDBJ databases">
        <title>Phylogenomic reconstructions and comparative analyses of Kickxellomycotina fungi.</title>
        <authorList>
            <person name="Reynolds N.K."/>
            <person name="Stajich J.E."/>
            <person name="Barry K."/>
            <person name="Grigoriev I.V."/>
            <person name="Crous P."/>
            <person name="Smith M.E."/>
        </authorList>
    </citation>
    <scope>NUCLEOTIDE SEQUENCE</scope>
    <source>
        <strain evidence="10">BCRC 34381</strain>
    </source>
</reference>
<evidence type="ECO:0000256" key="8">
    <source>
        <dbReference type="SAM" id="MobiDB-lite"/>
    </source>
</evidence>
<feature type="repeat" description="WD" evidence="7">
    <location>
        <begin position="240"/>
        <end position="276"/>
    </location>
</feature>
<dbReference type="PROSITE" id="PS50896">
    <property type="entry name" value="LISH"/>
    <property type="match status" value="1"/>
</dbReference>
<dbReference type="SUPFAM" id="SSF50978">
    <property type="entry name" value="WD40 repeat-like"/>
    <property type="match status" value="2"/>
</dbReference>
<dbReference type="InterPro" id="IPR001680">
    <property type="entry name" value="WD40_rpt"/>
</dbReference>
<dbReference type="InterPro" id="IPR024977">
    <property type="entry name" value="Apc4-like_WD40_dom"/>
</dbReference>